<dbReference type="GO" id="GO:0005759">
    <property type="term" value="C:mitochondrial matrix"/>
    <property type="evidence" value="ECO:0007669"/>
    <property type="project" value="TreeGrafter"/>
</dbReference>
<dbReference type="GO" id="GO:0000963">
    <property type="term" value="P:mitochondrial RNA processing"/>
    <property type="evidence" value="ECO:0007669"/>
    <property type="project" value="TreeGrafter"/>
</dbReference>
<dbReference type="GO" id="GO:0044528">
    <property type="term" value="P:regulation of mitochondrial mRNA stability"/>
    <property type="evidence" value="ECO:0007669"/>
    <property type="project" value="TreeGrafter"/>
</dbReference>
<dbReference type="AlphaFoldDB" id="A0A383W0C2"/>
<dbReference type="GO" id="GO:0035770">
    <property type="term" value="C:ribonucleoprotein granule"/>
    <property type="evidence" value="ECO:0007669"/>
    <property type="project" value="TreeGrafter"/>
</dbReference>
<accession>A0A383W0C2</accession>
<dbReference type="Proteomes" id="UP000256970">
    <property type="component" value="Unassembled WGS sequence"/>
</dbReference>
<sequence length="280" mass="30608">MQASSKQGSALEVAVTRSIKAIDTEQPAGPQQLQDVVDQWGSSFNFIHASAAFAKAAKLRYLEPMSAAGRALLQSLAGTWTRVLPESDLQGMANVLWASSKLQYADEQLWSSTLAAFVEQLQQGRQEDSSCQEVSNVMYALASAAAANSGHVPGVPRPEVEAIMSQLLACMRVFVTHPRLEGVEPQQISNALWGCAKLRITTDDAAVNSLLQAMARPQMLEAAAPQAISNTLWAVMELQQHCGWQPRVELRVWQRLLGEQQLGRVADKDTPQGVRMPCWL</sequence>
<reference evidence="1 2" key="1">
    <citation type="submission" date="2016-10" db="EMBL/GenBank/DDBJ databases">
        <authorList>
            <person name="Cai Z."/>
        </authorList>
    </citation>
    <scope>NUCLEOTIDE SEQUENCE [LARGE SCALE GENOMIC DNA]</scope>
</reference>
<dbReference type="PANTHER" id="PTHR21228">
    <property type="entry name" value="FAST LEU-RICH DOMAIN-CONTAINING"/>
    <property type="match status" value="1"/>
</dbReference>
<organism evidence="1 2">
    <name type="scientific">Tetradesmus obliquus</name>
    <name type="common">Green alga</name>
    <name type="synonym">Acutodesmus obliquus</name>
    <dbReference type="NCBI Taxonomy" id="3088"/>
    <lineage>
        <taxon>Eukaryota</taxon>
        <taxon>Viridiplantae</taxon>
        <taxon>Chlorophyta</taxon>
        <taxon>core chlorophytes</taxon>
        <taxon>Chlorophyceae</taxon>
        <taxon>CS clade</taxon>
        <taxon>Sphaeropleales</taxon>
        <taxon>Scenedesmaceae</taxon>
        <taxon>Tetradesmus</taxon>
    </lineage>
</organism>
<protein>
    <submittedName>
        <fullName evidence="1">Uncharacterized protein</fullName>
    </submittedName>
</protein>
<evidence type="ECO:0000313" key="2">
    <source>
        <dbReference type="Proteomes" id="UP000256970"/>
    </source>
</evidence>
<dbReference type="InterPro" id="IPR050870">
    <property type="entry name" value="FAST_kinase"/>
</dbReference>
<dbReference type="EMBL" id="FNXT01001027">
    <property type="protein sequence ID" value="SZX71127.1"/>
    <property type="molecule type" value="Genomic_DNA"/>
</dbReference>
<keyword evidence="2" id="KW-1185">Reference proteome</keyword>
<dbReference type="GO" id="GO:0009507">
    <property type="term" value="C:chloroplast"/>
    <property type="evidence" value="ECO:0007669"/>
    <property type="project" value="GOC"/>
</dbReference>
<name>A0A383W0C2_TETOB</name>
<gene>
    <name evidence="1" type="ORF">BQ4739_LOCUS11261</name>
</gene>
<dbReference type="GO" id="GO:1901259">
    <property type="term" value="P:chloroplast rRNA processing"/>
    <property type="evidence" value="ECO:0007669"/>
    <property type="project" value="TreeGrafter"/>
</dbReference>
<dbReference type="GO" id="GO:0003723">
    <property type="term" value="F:RNA binding"/>
    <property type="evidence" value="ECO:0007669"/>
    <property type="project" value="TreeGrafter"/>
</dbReference>
<dbReference type="PANTHER" id="PTHR21228:SF40">
    <property type="entry name" value="LD45607P"/>
    <property type="match status" value="1"/>
</dbReference>
<proteinExistence type="predicted"/>
<evidence type="ECO:0000313" key="1">
    <source>
        <dbReference type="EMBL" id="SZX71127.1"/>
    </source>
</evidence>